<protein>
    <recommendedName>
        <fullName evidence="1">Integrase SSV1 C-terminal domain-containing protein</fullName>
    </recommendedName>
</protein>
<name>A0A099T0H0_METMT</name>
<dbReference type="GO" id="GO:0003677">
    <property type="term" value="F:DNA binding"/>
    <property type="evidence" value="ECO:0007669"/>
    <property type="project" value="InterPro"/>
</dbReference>
<evidence type="ECO:0000313" key="2">
    <source>
        <dbReference type="EMBL" id="KGK97706.1"/>
    </source>
</evidence>
<dbReference type="GO" id="GO:0015074">
    <property type="term" value="P:DNA integration"/>
    <property type="evidence" value="ECO:0007669"/>
    <property type="project" value="InterPro"/>
</dbReference>
<dbReference type="InterPro" id="IPR031857">
    <property type="entry name" value="Integrase_SSV1_C"/>
</dbReference>
<dbReference type="Pfam" id="PF16795">
    <property type="entry name" value="Phage_integr_3"/>
    <property type="match status" value="1"/>
</dbReference>
<dbReference type="AlphaFoldDB" id="A0A099T0H0"/>
<organism evidence="2 3">
    <name type="scientific">Methanococcoides methylutens</name>
    <dbReference type="NCBI Taxonomy" id="2226"/>
    <lineage>
        <taxon>Archaea</taxon>
        <taxon>Methanobacteriati</taxon>
        <taxon>Methanobacteriota</taxon>
        <taxon>Stenosarchaea group</taxon>
        <taxon>Methanomicrobia</taxon>
        <taxon>Methanosarcinales</taxon>
        <taxon>Methanosarcinaceae</taxon>
        <taxon>Methanococcoides</taxon>
    </lineage>
</organism>
<dbReference type="InterPro" id="IPR013762">
    <property type="entry name" value="Integrase-like_cat_sf"/>
</dbReference>
<feature type="domain" description="Integrase SSV1 C-terminal" evidence="1">
    <location>
        <begin position="5"/>
        <end position="74"/>
    </location>
</feature>
<dbReference type="GO" id="GO:0006310">
    <property type="term" value="P:DNA recombination"/>
    <property type="evidence" value="ECO:0007669"/>
    <property type="project" value="InterPro"/>
</dbReference>
<dbReference type="Proteomes" id="UP000029859">
    <property type="component" value="Unassembled WGS sequence"/>
</dbReference>
<proteinExistence type="predicted"/>
<dbReference type="Gene3D" id="1.10.443.10">
    <property type="entry name" value="Intergrase catalytic core"/>
    <property type="match status" value="1"/>
</dbReference>
<keyword evidence="3" id="KW-1185">Reference proteome</keyword>
<sequence length="80" mass="9335">MKEAYEACPEDMKTVFQLLAYSGSRLTHVHKMLQSFDERKIIVDGDVAYYPTASFSEGMKHTFEVFFCTLFFKKSSSLYR</sequence>
<evidence type="ECO:0000259" key="1">
    <source>
        <dbReference type="Pfam" id="PF16795"/>
    </source>
</evidence>
<accession>A0A099T0H0</accession>
<comment type="caution">
    <text evidence="2">The sequence shown here is derived from an EMBL/GenBank/DDBJ whole genome shotgun (WGS) entry which is preliminary data.</text>
</comment>
<dbReference type="OrthoDB" id="40845at2157"/>
<dbReference type="EMBL" id="JRHO01000014">
    <property type="protein sequence ID" value="KGK97706.1"/>
    <property type="molecule type" value="Genomic_DNA"/>
</dbReference>
<gene>
    <name evidence="2" type="ORF">LI82_07955</name>
</gene>
<reference evidence="2 3" key="1">
    <citation type="submission" date="2014-09" db="EMBL/GenBank/DDBJ databases">
        <title>Draft genome sequence of an obligately methylotrophic methanogen, Methanococcoides methylutens, isolated from marine sediment.</title>
        <authorList>
            <person name="Guan Y."/>
            <person name="Ngugi D.K."/>
            <person name="Blom J."/>
            <person name="Ali S."/>
            <person name="Ferry J.G."/>
            <person name="Stingl U."/>
        </authorList>
    </citation>
    <scope>NUCLEOTIDE SEQUENCE [LARGE SCALE GENOMIC DNA]</scope>
    <source>
        <strain evidence="2 3">DSM 2657</strain>
    </source>
</reference>
<evidence type="ECO:0000313" key="3">
    <source>
        <dbReference type="Proteomes" id="UP000029859"/>
    </source>
</evidence>